<dbReference type="SUPFAM" id="SSF48726">
    <property type="entry name" value="Immunoglobulin"/>
    <property type="match status" value="3"/>
</dbReference>
<evidence type="ECO:0000256" key="3">
    <source>
        <dbReference type="SAM" id="SignalP"/>
    </source>
</evidence>
<dbReference type="PROSITE" id="PS50835">
    <property type="entry name" value="IG_LIKE"/>
    <property type="match status" value="1"/>
</dbReference>
<dbReference type="GO" id="GO:0007166">
    <property type="term" value="P:cell surface receptor signaling pathway"/>
    <property type="evidence" value="ECO:0007669"/>
    <property type="project" value="TreeGrafter"/>
</dbReference>
<feature type="chain" id="PRO_5043415608" evidence="3">
    <location>
        <begin position="24"/>
        <end position="319"/>
    </location>
</feature>
<keyword evidence="1 3" id="KW-0732">Signal</keyword>
<protein>
    <submittedName>
        <fullName evidence="5">Uncharacterized protein LOC113130463</fullName>
    </submittedName>
</protein>
<dbReference type="SMART" id="SM00409">
    <property type="entry name" value="IG"/>
    <property type="match status" value="2"/>
</dbReference>
<dbReference type="Gene3D" id="2.60.40.10">
    <property type="entry name" value="Immunoglobulins"/>
    <property type="match status" value="3"/>
</dbReference>
<feature type="domain" description="Ig-like" evidence="4">
    <location>
        <begin position="82"/>
        <end position="192"/>
    </location>
</feature>
<dbReference type="InterPro" id="IPR007110">
    <property type="entry name" value="Ig-like_dom"/>
</dbReference>
<sequence>MTITAGLIYVSAALLSITGVIHGGDVDQDLQIWGKEGQNATMACSHKKDATYFQMYWFRQLPGKRMEQVVLTTTSPPYDYFPGFSSSVSVKVTQTPADLFYTPGDTARINCSHDESRYDQILWYKKTNGTQMQLLGYMYYTKGYPEDKVNMTFEGGASKDQNCTLILEKVDLSSSAVYFCAASLHADPTSVQSARERRHRETDQDIMIRILLLLLRFCQSLSYEVHQHPPSILGSPESTQVISCNHSVSTLNVILWYQVPTGDSKLDLIGYIQYKRDVLEEKHKPHFNITGDGSKRSELHVLKLRQEDSGVFYCAASTQ</sequence>
<dbReference type="Proteomes" id="UP001178508">
    <property type="component" value="Chromosome 15"/>
</dbReference>
<gene>
    <name evidence="5" type="ORF">XNOV1_A035104</name>
</gene>
<dbReference type="InterPro" id="IPR050413">
    <property type="entry name" value="TCR_beta_variable"/>
</dbReference>
<proteinExistence type="predicted"/>
<dbReference type="GO" id="GO:0005886">
    <property type="term" value="C:plasma membrane"/>
    <property type="evidence" value="ECO:0007669"/>
    <property type="project" value="TreeGrafter"/>
</dbReference>
<evidence type="ECO:0000313" key="5">
    <source>
        <dbReference type="EMBL" id="CAJ1074730.1"/>
    </source>
</evidence>
<evidence type="ECO:0000256" key="1">
    <source>
        <dbReference type="ARBA" id="ARBA00022729"/>
    </source>
</evidence>
<keyword evidence="6" id="KW-1185">Reference proteome</keyword>
<evidence type="ECO:0000313" key="6">
    <source>
        <dbReference type="Proteomes" id="UP001178508"/>
    </source>
</evidence>
<evidence type="ECO:0000259" key="4">
    <source>
        <dbReference type="PROSITE" id="PS50835"/>
    </source>
</evidence>
<name>A0AAV1GN98_XYRNO</name>
<dbReference type="EMBL" id="OY660878">
    <property type="protein sequence ID" value="CAJ1074730.1"/>
    <property type="molecule type" value="Genomic_DNA"/>
</dbReference>
<organism evidence="5 6">
    <name type="scientific">Xyrichtys novacula</name>
    <name type="common">Pearly razorfish</name>
    <name type="synonym">Hemipteronotus novacula</name>
    <dbReference type="NCBI Taxonomy" id="13765"/>
    <lineage>
        <taxon>Eukaryota</taxon>
        <taxon>Metazoa</taxon>
        <taxon>Chordata</taxon>
        <taxon>Craniata</taxon>
        <taxon>Vertebrata</taxon>
        <taxon>Euteleostomi</taxon>
        <taxon>Actinopterygii</taxon>
        <taxon>Neopterygii</taxon>
        <taxon>Teleostei</taxon>
        <taxon>Neoteleostei</taxon>
        <taxon>Acanthomorphata</taxon>
        <taxon>Eupercaria</taxon>
        <taxon>Labriformes</taxon>
        <taxon>Labridae</taxon>
        <taxon>Xyrichtys</taxon>
    </lineage>
</organism>
<dbReference type="Pfam" id="PF07686">
    <property type="entry name" value="V-set"/>
    <property type="match status" value="2"/>
</dbReference>
<accession>A0AAV1GN98</accession>
<dbReference type="GO" id="GO:0002376">
    <property type="term" value="P:immune system process"/>
    <property type="evidence" value="ECO:0007669"/>
    <property type="project" value="UniProtKB-KW"/>
</dbReference>
<dbReference type="InterPro" id="IPR036179">
    <property type="entry name" value="Ig-like_dom_sf"/>
</dbReference>
<keyword evidence="2" id="KW-0391">Immunity</keyword>
<reference evidence="5" key="1">
    <citation type="submission" date="2023-08" db="EMBL/GenBank/DDBJ databases">
        <authorList>
            <person name="Alioto T."/>
            <person name="Alioto T."/>
            <person name="Gomez Garrido J."/>
        </authorList>
    </citation>
    <scope>NUCLEOTIDE SEQUENCE</scope>
</reference>
<dbReference type="InterPro" id="IPR013783">
    <property type="entry name" value="Ig-like_fold"/>
</dbReference>
<evidence type="ECO:0000256" key="2">
    <source>
        <dbReference type="ARBA" id="ARBA00022859"/>
    </source>
</evidence>
<dbReference type="AlphaFoldDB" id="A0AAV1GN98"/>
<dbReference type="CDD" id="cd00099">
    <property type="entry name" value="IgV"/>
    <property type="match status" value="1"/>
</dbReference>
<feature type="signal peptide" evidence="3">
    <location>
        <begin position="1"/>
        <end position="23"/>
    </location>
</feature>
<dbReference type="PANTHER" id="PTHR23268:SF102">
    <property type="entry name" value="IMMUNOGLOBULIN V-SET DOMAIN-CONTAINING PROTEIN"/>
    <property type="match status" value="1"/>
</dbReference>
<dbReference type="SMART" id="SM00406">
    <property type="entry name" value="IGv"/>
    <property type="match status" value="2"/>
</dbReference>
<dbReference type="InterPro" id="IPR013106">
    <property type="entry name" value="Ig_V-set"/>
</dbReference>
<dbReference type="InterPro" id="IPR003599">
    <property type="entry name" value="Ig_sub"/>
</dbReference>
<dbReference type="PANTHER" id="PTHR23268">
    <property type="entry name" value="T-CELL RECEPTOR BETA CHAIN"/>
    <property type="match status" value="1"/>
</dbReference>